<accession>A0A1V9ETC3</accession>
<proteinExistence type="predicted"/>
<sequence length="141" mass="16265">MERKKIDVDVVKDVLEALLIAQPHSTFVQSLYQQYQERGGLSKKQLEGIYNKSQKVKSIPVAKLATLEAMILKRPTRYKSAPPAPKPMYEKDERMGQLMEAILAKYPEHKRVVFLKAKYDNNETLTPAEVLDVERFFKALK</sequence>
<comment type="caution">
    <text evidence="1">The sequence shown here is derived from an EMBL/GenBank/DDBJ whole genome shotgun (WGS) entry which is preliminary data.</text>
</comment>
<reference evidence="2" key="1">
    <citation type="submission" date="2016-04" db="EMBL/GenBank/DDBJ databases">
        <authorList>
            <person name="Chen L."/>
            <person name="Zhuang W."/>
            <person name="Wang G."/>
        </authorList>
    </citation>
    <scope>NUCLEOTIDE SEQUENCE [LARGE SCALE GENOMIC DNA]</scope>
    <source>
        <strain evidence="2">17621</strain>
    </source>
</reference>
<dbReference type="RefSeq" id="WP_081200315.1">
    <property type="nucleotide sequence ID" value="NZ_FOCZ01000017.1"/>
</dbReference>
<dbReference type="AlphaFoldDB" id="A0A1V9ETC3"/>
<gene>
    <name evidence="1" type="ORF">A4H97_28750</name>
</gene>
<protein>
    <submittedName>
        <fullName evidence="1">Uncharacterized protein</fullName>
    </submittedName>
</protein>
<dbReference type="Proteomes" id="UP000192610">
    <property type="component" value="Unassembled WGS sequence"/>
</dbReference>
<dbReference type="OrthoDB" id="672320at2"/>
<name>A0A1V9ETC3_9BACT</name>
<keyword evidence="2" id="KW-1185">Reference proteome</keyword>
<evidence type="ECO:0000313" key="1">
    <source>
        <dbReference type="EMBL" id="OQP49331.1"/>
    </source>
</evidence>
<dbReference type="EMBL" id="LVXG01000015">
    <property type="protein sequence ID" value="OQP49331.1"/>
    <property type="molecule type" value="Genomic_DNA"/>
</dbReference>
<organism evidence="1 2">
    <name type="scientific">Niastella yeongjuensis</name>
    <dbReference type="NCBI Taxonomy" id="354355"/>
    <lineage>
        <taxon>Bacteria</taxon>
        <taxon>Pseudomonadati</taxon>
        <taxon>Bacteroidota</taxon>
        <taxon>Chitinophagia</taxon>
        <taxon>Chitinophagales</taxon>
        <taxon>Chitinophagaceae</taxon>
        <taxon>Niastella</taxon>
    </lineage>
</organism>
<evidence type="ECO:0000313" key="2">
    <source>
        <dbReference type="Proteomes" id="UP000192610"/>
    </source>
</evidence>